<organism evidence="1 2">
    <name type="scientific">Chelonoidis abingdonii</name>
    <name type="common">Abingdon island giant tortoise</name>
    <name type="synonym">Testudo abingdonii</name>
    <dbReference type="NCBI Taxonomy" id="106734"/>
    <lineage>
        <taxon>Eukaryota</taxon>
        <taxon>Metazoa</taxon>
        <taxon>Chordata</taxon>
        <taxon>Craniata</taxon>
        <taxon>Vertebrata</taxon>
        <taxon>Euteleostomi</taxon>
        <taxon>Archelosauria</taxon>
        <taxon>Testudinata</taxon>
        <taxon>Testudines</taxon>
        <taxon>Cryptodira</taxon>
        <taxon>Durocryptodira</taxon>
        <taxon>Testudinoidea</taxon>
        <taxon>Testudinidae</taxon>
        <taxon>Chelonoidis</taxon>
    </lineage>
</organism>
<reference evidence="1" key="2">
    <citation type="submission" date="2025-09" db="UniProtKB">
        <authorList>
            <consortium name="Ensembl"/>
        </authorList>
    </citation>
    <scope>IDENTIFICATION</scope>
</reference>
<reference evidence="1" key="1">
    <citation type="submission" date="2025-08" db="UniProtKB">
        <authorList>
            <consortium name="Ensembl"/>
        </authorList>
    </citation>
    <scope>IDENTIFICATION</scope>
</reference>
<keyword evidence="2" id="KW-1185">Reference proteome</keyword>
<name>A0A8C0IZE9_CHEAB</name>
<protein>
    <submittedName>
        <fullName evidence="1">Uncharacterized protein</fullName>
    </submittedName>
</protein>
<dbReference type="Ensembl" id="ENSCABT00000026884.1">
    <property type="protein sequence ID" value="ENSCABP00000024532.1"/>
    <property type="gene ID" value="ENSCABG00000018069.1"/>
</dbReference>
<dbReference type="AlphaFoldDB" id="A0A8C0IZE9"/>
<accession>A0A8C0IZE9</accession>
<evidence type="ECO:0000313" key="1">
    <source>
        <dbReference type="Ensembl" id="ENSCABP00000024532.1"/>
    </source>
</evidence>
<sequence>MLQRQGSGGRAPAGFKGPRASCSSRIPRLFKEQRWLRAARAFLCETLCPAGPGGGGPEQLADSVLRCLRSTWGGRSGELPLGYR</sequence>
<proteinExistence type="predicted"/>
<evidence type="ECO:0000313" key="2">
    <source>
        <dbReference type="Proteomes" id="UP000694404"/>
    </source>
</evidence>
<dbReference type="Proteomes" id="UP000694404">
    <property type="component" value="Unplaced"/>
</dbReference>